<dbReference type="GO" id="GO:0005840">
    <property type="term" value="C:ribosome"/>
    <property type="evidence" value="ECO:0007669"/>
    <property type="project" value="UniProtKB-KW"/>
</dbReference>
<keyword evidence="5" id="KW-1133">Transmembrane helix</keyword>
<evidence type="ECO:0000313" key="7">
    <source>
        <dbReference type="Proteomes" id="UP001359559"/>
    </source>
</evidence>
<dbReference type="Proteomes" id="UP001359559">
    <property type="component" value="Unassembled WGS sequence"/>
</dbReference>
<keyword evidence="5" id="KW-0812">Transmembrane</keyword>
<dbReference type="InterPro" id="IPR053708">
    <property type="entry name" value="Ribosomal_LSU_eL42"/>
</dbReference>
<dbReference type="InterPro" id="IPR011332">
    <property type="entry name" value="Ribosomal_zn-bd"/>
</dbReference>
<comment type="caution">
    <text evidence="6">The sequence shown here is derived from an EMBL/GenBank/DDBJ whole genome shotgun (WGS) entry which is preliminary data.</text>
</comment>
<proteinExistence type="inferred from homology"/>
<dbReference type="AlphaFoldDB" id="A0AAN9PM71"/>
<comment type="similarity">
    <text evidence="1">Belongs to the eukaryotic ribosomal protein eL42 family.</text>
</comment>
<keyword evidence="7" id="KW-1185">Reference proteome</keyword>
<accession>A0AAN9PM71</accession>
<evidence type="ECO:0000313" key="6">
    <source>
        <dbReference type="EMBL" id="KAK7303019.1"/>
    </source>
</evidence>
<dbReference type="GO" id="GO:0006412">
    <property type="term" value="P:translation"/>
    <property type="evidence" value="ECO:0007669"/>
    <property type="project" value="InterPro"/>
</dbReference>
<evidence type="ECO:0000256" key="5">
    <source>
        <dbReference type="SAM" id="Phobius"/>
    </source>
</evidence>
<dbReference type="SUPFAM" id="SSF57829">
    <property type="entry name" value="Zn-binding ribosomal proteins"/>
    <property type="match status" value="1"/>
</dbReference>
<reference evidence="6 7" key="1">
    <citation type="submission" date="2024-01" db="EMBL/GenBank/DDBJ databases">
        <title>The genomes of 5 underutilized Papilionoideae crops provide insights into root nodulation and disease resistance.</title>
        <authorList>
            <person name="Yuan L."/>
        </authorList>
    </citation>
    <scope>NUCLEOTIDE SEQUENCE [LARGE SCALE GENOMIC DNA]</scope>
    <source>
        <strain evidence="6">LY-2023</strain>
        <tissue evidence="6">Leaf</tissue>
    </source>
</reference>
<gene>
    <name evidence="6" type="ORF">RJT34_13918</name>
</gene>
<evidence type="ECO:0000256" key="1">
    <source>
        <dbReference type="ARBA" id="ARBA00009364"/>
    </source>
</evidence>
<dbReference type="GO" id="GO:0003735">
    <property type="term" value="F:structural constituent of ribosome"/>
    <property type="evidence" value="ECO:0007669"/>
    <property type="project" value="InterPro"/>
</dbReference>
<keyword evidence="2" id="KW-0689">Ribosomal protein</keyword>
<feature type="region of interest" description="Disordered" evidence="4">
    <location>
        <begin position="13"/>
        <end position="48"/>
    </location>
</feature>
<dbReference type="InterPro" id="IPR000552">
    <property type="entry name" value="Ribosomal_eL44"/>
</dbReference>
<protein>
    <submittedName>
        <fullName evidence="6">Uncharacterized protein</fullName>
    </submittedName>
</protein>
<name>A0AAN9PM71_CLITE</name>
<feature type="transmembrane region" description="Helical" evidence="5">
    <location>
        <begin position="144"/>
        <end position="166"/>
    </location>
</feature>
<feature type="transmembrane region" description="Helical" evidence="5">
    <location>
        <begin position="178"/>
        <end position="201"/>
    </location>
</feature>
<dbReference type="GO" id="GO:1990904">
    <property type="term" value="C:ribonucleoprotein complex"/>
    <property type="evidence" value="ECO:0007669"/>
    <property type="project" value="UniProtKB-KW"/>
</dbReference>
<organism evidence="6 7">
    <name type="scientific">Clitoria ternatea</name>
    <name type="common">Butterfly pea</name>
    <dbReference type="NCBI Taxonomy" id="43366"/>
    <lineage>
        <taxon>Eukaryota</taxon>
        <taxon>Viridiplantae</taxon>
        <taxon>Streptophyta</taxon>
        <taxon>Embryophyta</taxon>
        <taxon>Tracheophyta</taxon>
        <taxon>Spermatophyta</taxon>
        <taxon>Magnoliopsida</taxon>
        <taxon>eudicotyledons</taxon>
        <taxon>Gunneridae</taxon>
        <taxon>Pentapetalae</taxon>
        <taxon>rosids</taxon>
        <taxon>fabids</taxon>
        <taxon>Fabales</taxon>
        <taxon>Fabaceae</taxon>
        <taxon>Papilionoideae</taxon>
        <taxon>50 kb inversion clade</taxon>
        <taxon>NPAAA clade</taxon>
        <taxon>indigoferoid/millettioid clade</taxon>
        <taxon>Phaseoleae</taxon>
        <taxon>Clitoria</taxon>
    </lineage>
</organism>
<feature type="region of interest" description="Disordered" evidence="4">
    <location>
        <begin position="112"/>
        <end position="132"/>
    </location>
</feature>
<dbReference type="Pfam" id="PF00935">
    <property type="entry name" value="Ribosomal_L44"/>
    <property type="match status" value="1"/>
</dbReference>
<feature type="compositionally biased region" description="Basic and acidic residues" evidence="4">
    <location>
        <begin position="26"/>
        <end position="39"/>
    </location>
</feature>
<evidence type="ECO:0000256" key="2">
    <source>
        <dbReference type="ARBA" id="ARBA00022980"/>
    </source>
</evidence>
<dbReference type="FunFam" id="3.10.450.80:FF:000001">
    <property type="entry name" value="60S ribosomal protein L44"/>
    <property type="match status" value="1"/>
</dbReference>
<dbReference type="PANTHER" id="PTHR10369">
    <property type="entry name" value="60S RIBOSOMAL PROTEIN L36A/L44"/>
    <property type="match status" value="1"/>
</dbReference>
<sequence>MRRAERFVSACRFGTGSTTSQGPEAIKSEELKSKARAERFGIPSPTTAIDEEAKKKARLAWFAPISKTDPLEEDKRKVNVPKTKKTYGKSKECRKHTLHKVTQYKKGKDSIAAQGKRRYDRKQSGYGGQTKPVFHKKPHTFSQAAVVLFFTSLVEGGSMTVMLYYLKARFQFNKNQYADLMVISGIGATLTQVCLCLSPSITVC</sequence>
<evidence type="ECO:0000256" key="3">
    <source>
        <dbReference type="ARBA" id="ARBA00023274"/>
    </source>
</evidence>
<dbReference type="EMBL" id="JAYKXN010000003">
    <property type="protein sequence ID" value="KAK7303019.1"/>
    <property type="molecule type" value="Genomic_DNA"/>
</dbReference>
<dbReference type="Gene3D" id="3.10.450.80">
    <property type="match status" value="1"/>
</dbReference>
<evidence type="ECO:0000256" key="4">
    <source>
        <dbReference type="SAM" id="MobiDB-lite"/>
    </source>
</evidence>
<keyword evidence="5" id="KW-0472">Membrane</keyword>
<keyword evidence="3" id="KW-0687">Ribonucleoprotein</keyword>